<gene>
    <name evidence="4" type="ORF">CASFOL_004210</name>
</gene>
<protein>
    <recommendedName>
        <fullName evidence="6">Pentatricopeptide repeat-containing protein</fullName>
    </recommendedName>
</protein>
<accession>A0ABD3E9R4</accession>
<dbReference type="Gene3D" id="1.25.40.10">
    <property type="entry name" value="Tetratricopeptide repeat domain"/>
    <property type="match status" value="4"/>
</dbReference>
<evidence type="ECO:0000313" key="5">
    <source>
        <dbReference type="Proteomes" id="UP001632038"/>
    </source>
</evidence>
<dbReference type="EMBL" id="JAVIJP010000006">
    <property type="protein sequence ID" value="KAL3651208.1"/>
    <property type="molecule type" value="Genomic_DNA"/>
</dbReference>
<comment type="caution">
    <text evidence="4">The sequence shown here is derived from an EMBL/GenBank/DDBJ whole genome shotgun (WGS) entry which is preliminary data.</text>
</comment>
<evidence type="ECO:0000256" key="2">
    <source>
        <dbReference type="ARBA" id="ARBA00022737"/>
    </source>
</evidence>
<evidence type="ECO:0000256" key="1">
    <source>
        <dbReference type="ARBA" id="ARBA00007626"/>
    </source>
</evidence>
<feature type="repeat" description="PPR" evidence="3">
    <location>
        <begin position="10"/>
        <end position="40"/>
    </location>
</feature>
<dbReference type="InterPro" id="IPR002885">
    <property type="entry name" value="PPR_rpt"/>
</dbReference>
<keyword evidence="2" id="KW-0677">Repeat</keyword>
<organism evidence="4 5">
    <name type="scientific">Castilleja foliolosa</name>
    <dbReference type="NCBI Taxonomy" id="1961234"/>
    <lineage>
        <taxon>Eukaryota</taxon>
        <taxon>Viridiplantae</taxon>
        <taxon>Streptophyta</taxon>
        <taxon>Embryophyta</taxon>
        <taxon>Tracheophyta</taxon>
        <taxon>Spermatophyta</taxon>
        <taxon>Magnoliopsida</taxon>
        <taxon>eudicotyledons</taxon>
        <taxon>Gunneridae</taxon>
        <taxon>Pentapetalae</taxon>
        <taxon>asterids</taxon>
        <taxon>lamiids</taxon>
        <taxon>Lamiales</taxon>
        <taxon>Orobanchaceae</taxon>
        <taxon>Pedicularideae</taxon>
        <taxon>Castillejinae</taxon>
        <taxon>Castilleja</taxon>
    </lineage>
</organism>
<dbReference type="PANTHER" id="PTHR47938">
    <property type="entry name" value="RESPIRATORY COMPLEX I CHAPERONE (CIA84), PUTATIVE (AFU_ORTHOLOGUE AFUA_2G06020)-RELATED"/>
    <property type="match status" value="1"/>
</dbReference>
<dbReference type="PANTHER" id="PTHR47938:SF35">
    <property type="entry name" value="PENTATRICOPEPTIDE REPEAT-CONTAINING PROTEIN 4, MITOCHONDRIAL-RELATED"/>
    <property type="match status" value="1"/>
</dbReference>
<evidence type="ECO:0008006" key="6">
    <source>
        <dbReference type="Google" id="ProtNLM"/>
    </source>
</evidence>
<dbReference type="Pfam" id="PF13041">
    <property type="entry name" value="PPR_2"/>
    <property type="match status" value="3"/>
</dbReference>
<dbReference type="InterPro" id="IPR011990">
    <property type="entry name" value="TPR-like_helical_dom_sf"/>
</dbReference>
<feature type="repeat" description="PPR" evidence="3">
    <location>
        <begin position="153"/>
        <end position="184"/>
    </location>
</feature>
<evidence type="ECO:0000256" key="3">
    <source>
        <dbReference type="PROSITE-ProRule" id="PRU00708"/>
    </source>
</evidence>
<proteinExistence type="inferred from homology"/>
<comment type="similarity">
    <text evidence="1">Belongs to the PPR family. P subfamily.</text>
</comment>
<dbReference type="NCBIfam" id="TIGR00756">
    <property type="entry name" value="PPR"/>
    <property type="match status" value="6"/>
</dbReference>
<name>A0ABD3E9R4_9LAMI</name>
<feature type="repeat" description="PPR" evidence="3">
    <location>
        <begin position="82"/>
        <end position="112"/>
    </location>
</feature>
<feature type="repeat" description="PPR" evidence="3">
    <location>
        <begin position="47"/>
        <end position="81"/>
    </location>
</feature>
<sequence length="281" mass="32205">MVREGLCELDAVTYGTVIDGLCKAGNVAMAIEMLRVMEKERSCCKPNTRVYNIVIDGLCKDRMIDSAFKLFDEMSEKGISRNVVTYNALICGLCNLSRWSEVKMLMEEMIGSYKIYPDVFTYNSLVDALCKEGLVDEAEDVIQIMKQQNVAPDVISYSALIDGYCLQGRMDEARYVFDSSMARMNIWSYTILINGYCNKKRIDDAMHMFREMPRKGLKPNVTTYTSTFELMLDLLDTEDKNSTIIKMIQKLANEDEDRSRDDESRHGRRSRNGLLGIDWII</sequence>
<dbReference type="AlphaFoldDB" id="A0ABD3E9R4"/>
<dbReference type="PROSITE" id="PS51375">
    <property type="entry name" value="PPR"/>
    <property type="match status" value="6"/>
</dbReference>
<keyword evidence="5" id="KW-1185">Reference proteome</keyword>
<evidence type="ECO:0000313" key="4">
    <source>
        <dbReference type="EMBL" id="KAL3651208.1"/>
    </source>
</evidence>
<feature type="repeat" description="PPR" evidence="3">
    <location>
        <begin position="118"/>
        <end position="152"/>
    </location>
</feature>
<dbReference type="Proteomes" id="UP001632038">
    <property type="component" value="Unassembled WGS sequence"/>
</dbReference>
<dbReference type="Pfam" id="PF12854">
    <property type="entry name" value="PPR_1"/>
    <property type="match status" value="1"/>
</dbReference>
<reference evidence="5" key="1">
    <citation type="journal article" date="2024" name="IScience">
        <title>Strigolactones Initiate the Formation of Haustorium-like Structures in Castilleja.</title>
        <authorList>
            <person name="Buerger M."/>
            <person name="Peterson D."/>
            <person name="Chory J."/>
        </authorList>
    </citation>
    <scope>NUCLEOTIDE SEQUENCE [LARGE SCALE GENOMIC DNA]</scope>
</reference>
<feature type="repeat" description="PPR" evidence="3">
    <location>
        <begin position="185"/>
        <end position="219"/>
    </location>
</feature>